<organism evidence="3 4">
    <name type="scientific">Sinorhizobium fredii (strain HH103)</name>
    <dbReference type="NCBI Taxonomy" id="1117943"/>
    <lineage>
        <taxon>Bacteria</taxon>
        <taxon>Pseudomonadati</taxon>
        <taxon>Pseudomonadota</taxon>
        <taxon>Alphaproteobacteria</taxon>
        <taxon>Hyphomicrobiales</taxon>
        <taxon>Rhizobiaceae</taxon>
        <taxon>Sinorhizobium/Ensifer group</taxon>
        <taxon>Sinorhizobium</taxon>
    </lineage>
</organism>
<dbReference type="AlphaFoldDB" id="G9AC49"/>
<proteinExistence type="predicted"/>
<feature type="transmembrane region" description="Helical" evidence="1">
    <location>
        <begin position="45"/>
        <end position="65"/>
    </location>
</feature>
<sequence length="151" mass="16695">MKIVFRKITSFRAACPARENTVDQASFVEVVMENGLMESKKAQDWLNLVLAVALFVSPWVLGFASETIPAWNAWIVGILLAALAVAALSAFAEWEEWSSLVLGVWLMVSPWLLQFAANMNATWTHVVLGAFVAAVSAWALWDNRQNPHAHA</sequence>
<accession>G9AC49</accession>
<dbReference type="PATRIC" id="fig|380.5.peg.4343"/>
<dbReference type="InterPro" id="IPR005530">
    <property type="entry name" value="SPW"/>
</dbReference>
<keyword evidence="1" id="KW-0472">Membrane</keyword>
<feature type="transmembrane region" description="Helical" evidence="1">
    <location>
        <begin position="99"/>
        <end position="117"/>
    </location>
</feature>
<keyword evidence="3" id="KW-0614">Plasmid</keyword>
<protein>
    <recommendedName>
        <fullName evidence="2">SPW repeat-containing integral membrane domain-containing protein</fullName>
    </recommendedName>
</protein>
<evidence type="ECO:0000256" key="1">
    <source>
        <dbReference type="SAM" id="Phobius"/>
    </source>
</evidence>
<feature type="transmembrane region" description="Helical" evidence="1">
    <location>
        <begin position="123"/>
        <end position="141"/>
    </location>
</feature>
<gene>
    <name evidence="3" type="ordered locus">SFHH103_04138</name>
</gene>
<geneLocation type="plasmid" evidence="3 4">
    <name>pSfHH103c</name>
</geneLocation>
<feature type="domain" description="SPW repeat-containing integral membrane" evidence="2">
    <location>
        <begin position="43"/>
        <end position="136"/>
    </location>
</feature>
<feature type="transmembrane region" description="Helical" evidence="1">
    <location>
        <begin position="71"/>
        <end position="92"/>
    </location>
</feature>
<evidence type="ECO:0000313" key="3">
    <source>
        <dbReference type="EMBL" id="CCE98628.1"/>
    </source>
</evidence>
<dbReference type="HOGENOM" id="CLU_124842_3_0_5"/>
<dbReference type="EMBL" id="HE616893">
    <property type="protein sequence ID" value="CCE98628.1"/>
    <property type="molecule type" value="Genomic_DNA"/>
</dbReference>
<dbReference type="Proteomes" id="UP000007735">
    <property type="component" value="Plasmid pSfHH103c"/>
</dbReference>
<dbReference type="KEGG" id="sfh:SFHH103_04138"/>
<keyword evidence="1" id="KW-0812">Transmembrane</keyword>
<evidence type="ECO:0000313" key="4">
    <source>
        <dbReference type="Proteomes" id="UP000007735"/>
    </source>
</evidence>
<dbReference type="Pfam" id="PF03779">
    <property type="entry name" value="SPW"/>
    <property type="match status" value="1"/>
</dbReference>
<reference evidence="3 4" key="1">
    <citation type="journal article" date="2012" name="J. Bacteriol.">
        <title>Genome sequence of the soybean symbiont Sinorhizobium fredii HH103.</title>
        <authorList>
            <person name="Weidner S."/>
            <person name="Becker A."/>
            <person name="Bonilla I."/>
            <person name="Jaenicke S."/>
            <person name="Lloret J."/>
            <person name="Margaret I."/>
            <person name="Puhler A."/>
            <person name="Ruiz-Sainz J.E."/>
            <person name="Schneiker-Bekel S."/>
            <person name="Szczepanowski R."/>
            <person name="Vinardell J.M."/>
            <person name="Zehner S."/>
            <person name="Gottfert M."/>
        </authorList>
    </citation>
    <scope>NUCLEOTIDE SEQUENCE [LARGE SCALE GENOMIC DNA]</scope>
    <source>
        <strain evidence="3 4">HH103</strain>
        <plasmid evidence="4">pSfHH103c</plasmid>
    </source>
</reference>
<evidence type="ECO:0000259" key="2">
    <source>
        <dbReference type="Pfam" id="PF03779"/>
    </source>
</evidence>
<name>G9AC49_SINF1</name>
<dbReference type="eggNOG" id="ENOG5030M1C">
    <property type="taxonomic scope" value="Bacteria"/>
</dbReference>
<keyword evidence="1" id="KW-1133">Transmembrane helix</keyword>